<accession>A0ABT8N4I9</accession>
<dbReference type="Pfam" id="PF06224">
    <property type="entry name" value="AlkZ-like"/>
    <property type="match status" value="1"/>
</dbReference>
<proteinExistence type="predicted"/>
<keyword evidence="2" id="KW-1185">Reference proteome</keyword>
<evidence type="ECO:0000313" key="1">
    <source>
        <dbReference type="EMBL" id="MDN7242465.1"/>
    </source>
</evidence>
<dbReference type="InterPro" id="IPR009351">
    <property type="entry name" value="AlkZ-like"/>
</dbReference>
<dbReference type="Proteomes" id="UP001172055">
    <property type="component" value="Unassembled WGS sequence"/>
</dbReference>
<dbReference type="PANTHER" id="PTHR38479">
    <property type="entry name" value="LMO0824 PROTEIN"/>
    <property type="match status" value="1"/>
</dbReference>
<dbReference type="RefSeq" id="WP_301723953.1">
    <property type="nucleotide sequence ID" value="NZ_JAUJWV010000001.1"/>
</dbReference>
<keyword evidence="1" id="KW-0238">DNA-binding</keyword>
<name>A0ABT8N4I9_9BACL</name>
<gene>
    <name evidence="1" type="ORF">QWY14_11685</name>
</gene>
<organism evidence="1 2">
    <name type="scientific">Planococcus shixiaomingii</name>
    <dbReference type="NCBI Taxonomy" id="3058393"/>
    <lineage>
        <taxon>Bacteria</taxon>
        <taxon>Bacillati</taxon>
        <taxon>Bacillota</taxon>
        <taxon>Bacilli</taxon>
        <taxon>Bacillales</taxon>
        <taxon>Caryophanaceae</taxon>
        <taxon>Planococcus</taxon>
    </lineage>
</organism>
<dbReference type="PANTHER" id="PTHR38479:SF2">
    <property type="entry name" value="WINGED HELIX DNA-BINDING DOMAIN-CONTAINING PROTEIN"/>
    <property type="match status" value="1"/>
</dbReference>
<comment type="caution">
    <text evidence="1">The sequence shown here is derived from an EMBL/GenBank/DDBJ whole genome shotgun (WGS) entry which is preliminary data.</text>
</comment>
<reference evidence="1 2" key="1">
    <citation type="submission" date="2023-06" db="EMBL/GenBank/DDBJ databases">
        <title>Novel species in genus Planococcus.</title>
        <authorList>
            <person name="Ning S."/>
        </authorList>
    </citation>
    <scope>NUCLEOTIDE SEQUENCE [LARGE SCALE GENOMIC DNA]</scope>
    <source>
        <strain evidence="1 2">N028</strain>
    </source>
</reference>
<protein>
    <submittedName>
        <fullName evidence="1">Winged helix DNA-binding domain-containing protein</fullName>
    </submittedName>
</protein>
<dbReference type="EMBL" id="JAUJWV010000001">
    <property type="protein sequence ID" value="MDN7242465.1"/>
    <property type="molecule type" value="Genomic_DNA"/>
</dbReference>
<dbReference type="GO" id="GO:0003677">
    <property type="term" value="F:DNA binding"/>
    <property type="evidence" value="ECO:0007669"/>
    <property type="project" value="UniProtKB-KW"/>
</dbReference>
<sequence length="363" mass="41239">MADLSISMQRLWSQRIEGDKHAKPEEVVQWMGAMQAQNYSQALWAIGQRMQNATLSLIEKAIAEKKIIRTWPMRGTLHFIAPEDIRWMLNLSAERLMSSNKGRLKQLELDEATLERCKLIFYHALKDGRPLSRPYLMKLLEESGISTQNQRGPYILWYASQTSQICQGPMQANQQTFALIEDWAPHAKELSRDESLYELAKRYFLSHGPATVHDFSWWASLTVVDAKRGMEAAKPELAVDKLDSKEYGMAPNQMAIKNSSFQLLPGFDEYLLGYKDRSAVLSEAHTFNVIPGKNGVFLPTIVADSQIMGTWKRTPKKKTVELILTPFASLEKKLEEKAAQAAEAYSSFLELPLSSLTVHEQSE</sequence>
<evidence type="ECO:0000313" key="2">
    <source>
        <dbReference type="Proteomes" id="UP001172055"/>
    </source>
</evidence>